<evidence type="ECO:0000259" key="1">
    <source>
        <dbReference type="Pfam" id="PF12146"/>
    </source>
</evidence>
<dbReference type="Gene3D" id="3.40.50.1820">
    <property type="entry name" value="alpha/beta hydrolase"/>
    <property type="match status" value="1"/>
</dbReference>
<proteinExistence type="predicted"/>
<gene>
    <name evidence="2" type="ORF">B1991_11725</name>
</gene>
<sequence>MQVEPAQPCQFGSGGSLFGLYHAVAGRARAAVLLCPPLGQNMIRSHRVYRQLADALAQQGIAALRFDYFGTGDSAGASEESDWVRCVADTVTAAAELRARSGCTRLLGFGARLGGAIALEAAPAARLAELLLWDPVLDGHEYVTGLDAMQEELRVDPMRFSTPRTREDAAGQWLGFPVGAELRGQLEGWRAAPAAVPVRVFDSLPAEAGADRYAQLGTDAEVVALSSTASWDVLDRLEHAILAPDLVRAVVDQLRVAA</sequence>
<reference evidence="2 3" key="1">
    <citation type="submission" date="2017-02" db="EMBL/GenBank/DDBJ databases">
        <title>Whole genome sequencing of Rhodanobacter lindaniclasticus DSM 17932.</title>
        <authorList>
            <person name="Kumar S."/>
            <person name="Patil P."/>
            <person name="Patil P.B."/>
        </authorList>
    </citation>
    <scope>NUCLEOTIDE SEQUENCE [LARGE SCALE GENOMIC DNA]</scope>
    <source>
        <strain evidence="2 3">DSM 17932</strain>
    </source>
</reference>
<comment type="caution">
    <text evidence="2">The sequence shown here is derived from an EMBL/GenBank/DDBJ whole genome shotgun (WGS) entry which is preliminary data.</text>
</comment>
<dbReference type="RefSeq" id="WP_136258874.1">
    <property type="nucleotide sequence ID" value="NZ_MWIO01000031.1"/>
</dbReference>
<evidence type="ECO:0000313" key="3">
    <source>
        <dbReference type="Proteomes" id="UP000306317"/>
    </source>
</evidence>
<feature type="domain" description="Serine aminopeptidase S33" evidence="1">
    <location>
        <begin position="29"/>
        <end position="143"/>
    </location>
</feature>
<dbReference type="Proteomes" id="UP000306317">
    <property type="component" value="Unassembled WGS sequence"/>
</dbReference>
<dbReference type="AlphaFoldDB" id="A0A4S3KDY8"/>
<protein>
    <recommendedName>
        <fullName evidence="1">Serine aminopeptidase S33 domain-containing protein</fullName>
    </recommendedName>
</protein>
<name>A0A4S3KDY8_9GAMM</name>
<organism evidence="2 3">
    <name type="scientific">Rhodanobacter lindaniclasticus</name>
    <dbReference type="NCBI Taxonomy" id="75310"/>
    <lineage>
        <taxon>Bacteria</taxon>
        <taxon>Pseudomonadati</taxon>
        <taxon>Pseudomonadota</taxon>
        <taxon>Gammaproteobacteria</taxon>
        <taxon>Lysobacterales</taxon>
        <taxon>Rhodanobacteraceae</taxon>
        <taxon>Rhodanobacter</taxon>
    </lineage>
</organism>
<dbReference type="SUPFAM" id="SSF53474">
    <property type="entry name" value="alpha/beta-Hydrolases"/>
    <property type="match status" value="1"/>
</dbReference>
<dbReference type="OrthoDB" id="249225at2"/>
<accession>A0A4S3KDY8</accession>
<evidence type="ECO:0000313" key="2">
    <source>
        <dbReference type="EMBL" id="THD06697.1"/>
    </source>
</evidence>
<dbReference type="InterPro" id="IPR029058">
    <property type="entry name" value="AB_hydrolase_fold"/>
</dbReference>
<keyword evidence="3" id="KW-1185">Reference proteome</keyword>
<dbReference type="InterPro" id="IPR022742">
    <property type="entry name" value="Hydrolase_4"/>
</dbReference>
<dbReference type="EMBL" id="MWIO01000031">
    <property type="protein sequence ID" value="THD06697.1"/>
    <property type="molecule type" value="Genomic_DNA"/>
</dbReference>
<dbReference type="Pfam" id="PF12146">
    <property type="entry name" value="Hydrolase_4"/>
    <property type="match status" value="1"/>
</dbReference>